<dbReference type="InterPro" id="IPR010969">
    <property type="entry name" value="Cys_dSase-rel_unknwn_funct"/>
</dbReference>
<gene>
    <name evidence="8" type="ORF">H9705_08620</name>
</gene>
<evidence type="ECO:0000313" key="8">
    <source>
        <dbReference type="EMBL" id="HJC15868.1"/>
    </source>
</evidence>
<dbReference type="InterPro" id="IPR015421">
    <property type="entry name" value="PyrdxlP-dep_Trfase_major"/>
</dbReference>
<dbReference type="SUPFAM" id="SSF53383">
    <property type="entry name" value="PLP-dependent transferases"/>
    <property type="match status" value="1"/>
</dbReference>
<evidence type="ECO:0000256" key="2">
    <source>
        <dbReference type="ARBA" id="ARBA00010447"/>
    </source>
</evidence>
<dbReference type="Gene3D" id="3.90.1150.10">
    <property type="entry name" value="Aspartate Aminotransferase, domain 1"/>
    <property type="match status" value="1"/>
</dbReference>
<evidence type="ECO:0000256" key="1">
    <source>
        <dbReference type="ARBA" id="ARBA00001933"/>
    </source>
</evidence>
<dbReference type="GO" id="GO:0031071">
    <property type="term" value="F:cysteine desulfurase activity"/>
    <property type="evidence" value="ECO:0007669"/>
    <property type="project" value="UniProtKB-EC"/>
</dbReference>
<protein>
    <recommendedName>
        <fullName evidence="3">cysteine desulfurase</fullName>
        <ecNumber evidence="3">2.8.1.7</ecNumber>
    </recommendedName>
</protein>
<keyword evidence="8" id="KW-0808">Transferase</keyword>
<evidence type="ECO:0000256" key="4">
    <source>
        <dbReference type="ARBA" id="ARBA00022898"/>
    </source>
</evidence>
<dbReference type="InterPro" id="IPR015424">
    <property type="entry name" value="PyrdxlP-dep_Trfase"/>
</dbReference>
<dbReference type="Gene3D" id="3.40.640.10">
    <property type="entry name" value="Type I PLP-dependent aspartate aminotransferase-like (Major domain)"/>
    <property type="match status" value="1"/>
</dbReference>
<dbReference type="EMBL" id="DWWU01000036">
    <property type="protein sequence ID" value="HJC15868.1"/>
    <property type="molecule type" value="Genomic_DNA"/>
</dbReference>
<evidence type="ECO:0000256" key="6">
    <source>
        <dbReference type="RuleBase" id="RU004504"/>
    </source>
</evidence>
<comment type="catalytic activity">
    <reaction evidence="5">
        <text>(sulfur carrier)-H + L-cysteine = (sulfur carrier)-SH + L-alanine</text>
        <dbReference type="Rhea" id="RHEA:43892"/>
        <dbReference type="Rhea" id="RHEA-COMP:14737"/>
        <dbReference type="Rhea" id="RHEA-COMP:14739"/>
        <dbReference type="ChEBI" id="CHEBI:29917"/>
        <dbReference type="ChEBI" id="CHEBI:35235"/>
        <dbReference type="ChEBI" id="CHEBI:57972"/>
        <dbReference type="ChEBI" id="CHEBI:64428"/>
        <dbReference type="EC" id="2.8.1.7"/>
    </reaction>
</comment>
<keyword evidence="4" id="KW-0663">Pyridoxal phosphate</keyword>
<proteinExistence type="inferred from homology"/>
<keyword evidence="8" id="KW-0032">Aminotransferase</keyword>
<comment type="caution">
    <text evidence="8">The sequence shown here is derived from an EMBL/GenBank/DDBJ whole genome shotgun (WGS) entry which is preliminary data.</text>
</comment>
<sequence>MIYLDSAATSLRRPEEVIRAVCEAMRVMGNPGRGAYEASLQAARTVYQARREVGRLFGMKDPSRVVFTANVTEALNLTIGSLFGAGSHVITTCMEHNSVLRPLYRQEKRGASLTILPCDEKGRLKYEALEQAVRPETAGVICTHASNLTGNLTDIRRIGRFCREHGLRFVVDAAQTAGIFPIDMEEDGIDVLCFTGHKGLLGPQGTGGLCVREGLELEGLCVGGSGVQSYLKEQPSRMPERLEAGTANVHGIAGLLAAVRWLERTGISVIRERETKLAQQFYLGIRSAEGVTVYGDVEDTLPENHAPVIALNIEGAASDEVCDELAQEYGIAVRGGAHCAPLMHEALGTAKQGAVRFSFSFFNTEEEIEHAIRAVREIAEAVLHS</sequence>
<comment type="similarity">
    <text evidence="2">Belongs to the class-V pyridoxal-phosphate-dependent aminotransferase family. Csd subfamily.</text>
</comment>
<reference evidence="8" key="2">
    <citation type="submission" date="2021-04" db="EMBL/GenBank/DDBJ databases">
        <authorList>
            <person name="Gilroy R."/>
        </authorList>
    </citation>
    <scope>NUCLEOTIDE SEQUENCE</scope>
    <source>
        <strain evidence="8">CHK185-5351</strain>
    </source>
</reference>
<reference evidence="8" key="1">
    <citation type="journal article" date="2021" name="PeerJ">
        <title>Extensive microbial diversity within the chicken gut microbiome revealed by metagenomics and culture.</title>
        <authorList>
            <person name="Gilroy R."/>
            <person name="Ravi A."/>
            <person name="Getino M."/>
            <person name="Pursley I."/>
            <person name="Horton D.L."/>
            <person name="Alikhan N.F."/>
            <person name="Baker D."/>
            <person name="Gharbi K."/>
            <person name="Hall N."/>
            <person name="Watson M."/>
            <person name="Adriaenssens E.M."/>
            <person name="Foster-Nyarko E."/>
            <person name="Jarju S."/>
            <person name="Secka A."/>
            <person name="Antonio M."/>
            <person name="Oren A."/>
            <person name="Chaudhuri R.R."/>
            <person name="La Ragione R."/>
            <person name="Hildebrand F."/>
            <person name="Pallen M.J."/>
        </authorList>
    </citation>
    <scope>NUCLEOTIDE SEQUENCE</scope>
    <source>
        <strain evidence="8">CHK185-5351</strain>
    </source>
</reference>
<dbReference type="Pfam" id="PF00266">
    <property type="entry name" value="Aminotran_5"/>
    <property type="match status" value="1"/>
</dbReference>
<dbReference type="GO" id="GO:0008483">
    <property type="term" value="F:transaminase activity"/>
    <property type="evidence" value="ECO:0007669"/>
    <property type="project" value="UniProtKB-KW"/>
</dbReference>
<evidence type="ECO:0000259" key="7">
    <source>
        <dbReference type="Pfam" id="PF00266"/>
    </source>
</evidence>
<dbReference type="InterPro" id="IPR015422">
    <property type="entry name" value="PyrdxlP-dep_Trfase_small"/>
</dbReference>
<name>A0A9D2SNY4_9FIRM</name>
<dbReference type="Proteomes" id="UP000823849">
    <property type="component" value="Unassembled WGS sequence"/>
</dbReference>
<evidence type="ECO:0000256" key="3">
    <source>
        <dbReference type="ARBA" id="ARBA00012239"/>
    </source>
</evidence>
<dbReference type="InterPro" id="IPR000192">
    <property type="entry name" value="Aminotrans_V_dom"/>
</dbReference>
<dbReference type="InterPro" id="IPR016454">
    <property type="entry name" value="Cysteine_dSase"/>
</dbReference>
<dbReference type="PANTHER" id="PTHR43586:SF4">
    <property type="entry name" value="ISOPENICILLIN N EPIMERASE"/>
    <property type="match status" value="1"/>
</dbReference>
<accession>A0A9D2SNY4</accession>
<evidence type="ECO:0000256" key="5">
    <source>
        <dbReference type="ARBA" id="ARBA00050776"/>
    </source>
</evidence>
<feature type="domain" description="Aminotransferase class V" evidence="7">
    <location>
        <begin position="2"/>
        <end position="369"/>
    </location>
</feature>
<dbReference type="PROSITE" id="PS00595">
    <property type="entry name" value="AA_TRANSFER_CLASS_5"/>
    <property type="match status" value="1"/>
</dbReference>
<dbReference type="AlphaFoldDB" id="A0A9D2SNY4"/>
<evidence type="ECO:0000313" key="9">
    <source>
        <dbReference type="Proteomes" id="UP000823849"/>
    </source>
</evidence>
<dbReference type="PIRSF" id="PIRSF005572">
    <property type="entry name" value="NifS"/>
    <property type="match status" value="1"/>
</dbReference>
<organism evidence="8 9">
    <name type="scientific">Candidatus Fusicatenibacter intestinigallinarum</name>
    <dbReference type="NCBI Taxonomy" id="2838598"/>
    <lineage>
        <taxon>Bacteria</taxon>
        <taxon>Bacillati</taxon>
        <taxon>Bacillota</taxon>
        <taxon>Clostridia</taxon>
        <taxon>Lachnospirales</taxon>
        <taxon>Lachnospiraceae</taxon>
        <taxon>Fusicatenibacter</taxon>
    </lineage>
</organism>
<dbReference type="PANTHER" id="PTHR43586">
    <property type="entry name" value="CYSTEINE DESULFURASE"/>
    <property type="match status" value="1"/>
</dbReference>
<dbReference type="EC" id="2.8.1.7" evidence="3"/>
<dbReference type="NCBIfam" id="TIGR01977">
    <property type="entry name" value="am_tr_V_EF2568"/>
    <property type="match status" value="1"/>
</dbReference>
<dbReference type="InterPro" id="IPR020578">
    <property type="entry name" value="Aminotrans_V_PyrdxlP_BS"/>
</dbReference>
<comment type="cofactor">
    <cofactor evidence="1 6">
        <name>pyridoxal 5'-phosphate</name>
        <dbReference type="ChEBI" id="CHEBI:597326"/>
    </cofactor>
</comment>